<dbReference type="OrthoDB" id="583663at2"/>
<comment type="caution">
    <text evidence="2">The sequence shown here is derived from an EMBL/GenBank/DDBJ whole genome shotgun (WGS) entry which is preliminary data.</text>
</comment>
<dbReference type="EMBL" id="RYZH01000008">
    <property type="protein sequence ID" value="RUL88628.1"/>
    <property type="molecule type" value="Genomic_DNA"/>
</dbReference>
<evidence type="ECO:0000259" key="1">
    <source>
        <dbReference type="Pfam" id="PF20613"/>
    </source>
</evidence>
<feature type="domain" description="HipA-like kinase" evidence="1">
    <location>
        <begin position="2"/>
        <end position="80"/>
    </location>
</feature>
<proteinExistence type="predicted"/>
<reference evidence="2 3" key="1">
    <citation type="submission" date="2018-12" db="EMBL/GenBank/DDBJ databases">
        <authorList>
            <person name="Toschakov S.V."/>
        </authorList>
    </citation>
    <scope>NUCLEOTIDE SEQUENCE [LARGE SCALE GENOMIC DNA]</scope>
    <source>
        <strain evidence="2 3">GM2012</strain>
    </source>
</reference>
<evidence type="ECO:0000313" key="2">
    <source>
        <dbReference type="EMBL" id="RUL88628.1"/>
    </source>
</evidence>
<reference evidence="2 3" key="2">
    <citation type="submission" date="2019-01" db="EMBL/GenBank/DDBJ databases">
        <title>Tautonia sociabilis, a novel thermotolerant planctomycete of Isosphaeraceae family, isolated from a 4000 m deep subterranean habitat.</title>
        <authorList>
            <person name="Kovaleva O.L."/>
            <person name="Elcheninov A.G."/>
            <person name="Van Heerden E."/>
            <person name="Toshchakov S.V."/>
            <person name="Novikov A."/>
            <person name="Bonch-Osmolovskaya E.A."/>
            <person name="Kublanov I.V."/>
        </authorList>
    </citation>
    <scope>NUCLEOTIDE SEQUENCE [LARGE SCALE GENOMIC DNA]</scope>
    <source>
        <strain evidence="2 3">GM2012</strain>
    </source>
</reference>
<organism evidence="2 3">
    <name type="scientific">Tautonia sociabilis</name>
    <dbReference type="NCBI Taxonomy" id="2080755"/>
    <lineage>
        <taxon>Bacteria</taxon>
        <taxon>Pseudomonadati</taxon>
        <taxon>Planctomycetota</taxon>
        <taxon>Planctomycetia</taxon>
        <taxon>Isosphaerales</taxon>
        <taxon>Isosphaeraceae</taxon>
        <taxon>Tautonia</taxon>
    </lineage>
</organism>
<sequence length="203" mass="22278">MKGSQVGRSAFNDQVVGRIARALGAPVADVGLVEVVPELIQINRDMMHMAPGLAHGSKFIPDCTECLWFQYVDLPENRSRFALLSVLYGWMVSAEKQFFYATNPPNVVYSFDHDAFFPGGPAWSAESLASALASYPDVDDVIVTQCGLRRKELCGAVGFLQRITPQIIASAIGAVPTGWGSVSDDERVSLAQYLWERCQTMRS</sequence>
<protein>
    <recommendedName>
        <fullName evidence="1">HipA-like kinase domain-containing protein</fullName>
    </recommendedName>
</protein>
<keyword evidence="3" id="KW-1185">Reference proteome</keyword>
<dbReference type="Proteomes" id="UP000280296">
    <property type="component" value="Unassembled WGS sequence"/>
</dbReference>
<evidence type="ECO:0000313" key="3">
    <source>
        <dbReference type="Proteomes" id="UP000280296"/>
    </source>
</evidence>
<dbReference type="InterPro" id="IPR046748">
    <property type="entry name" value="HipA_2"/>
</dbReference>
<gene>
    <name evidence="2" type="ORF">TsocGM_05675</name>
</gene>
<name>A0A432MNI3_9BACT</name>
<dbReference type="AlphaFoldDB" id="A0A432MNI3"/>
<dbReference type="Pfam" id="PF20613">
    <property type="entry name" value="HipA_2"/>
    <property type="match status" value="1"/>
</dbReference>
<accession>A0A432MNI3</accession>